<dbReference type="HOGENOM" id="CLU_094004_3_2_1"/>
<dbReference type="InterPro" id="IPR017904">
    <property type="entry name" value="ADF/Cofilin"/>
</dbReference>
<evidence type="ECO:0000256" key="1">
    <source>
        <dbReference type="ARBA" id="ARBA00006844"/>
    </source>
</evidence>
<evidence type="ECO:0000313" key="4">
    <source>
        <dbReference type="EnsemblProtists" id="EOD07491"/>
    </source>
</evidence>
<dbReference type="SMART" id="SM00102">
    <property type="entry name" value="ADF"/>
    <property type="match status" value="1"/>
</dbReference>
<dbReference type="Gene3D" id="3.40.20.10">
    <property type="entry name" value="Severin"/>
    <property type="match status" value="1"/>
</dbReference>
<reference evidence="5" key="1">
    <citation type="journal article" date="2013" name="Nature">
        <title>Pan genome of the phytoplankton Emiliania underpins its global distribution.</title>
        <authorList>
            <person name="Read B.A."/>
            <person name="Kegel J."/>
            <person name="Klute M.J."/>
            <person name="Kuo A."/>
            <person name="Lefebvre S.C."/>
            <person name="Maumus F."/>
            <person name="Mayer C."/>
            <person name="Miller J."/>
            <person name="Monier A."/>
            <person name="Salamov A."/>
            <person name="Young J."/>
            <person name="Aguilar M."/>
            <person name="Claverie J.M."/>
            <person name="Frickenhaus S."/>
            <person name="Gonzalez K."/>
            <person name="Herman E.K."/>
            <person name="Lin Y.C."/>
            <person name="Napier J."/>
            <person name="Ogata H."/>
            <person name="Sarno A.F."/>
            <person name="Shmutz J."/>
            <person name="Schroeder D."/>
            <person name="de Vargas C."/>
            <person name="Verret F."/>
            <person name="von Dassow P."/>
            <person name="Valentin K."/>
            <person name="Van de Peer Y."/>
            <person name="Wheeler G."/>
            <person name="Dacks J.B."/>
            <person name="Delwiche C.F."/>
            <person name="Dyhrman S.T."/>
            <person name="Glockner G."/>
            <person name="John U."/>
            <person name="Richards T."/>
            <person name="Worden A.Z."/>
            <person name="Zhang X."/>
            <person name="Grigoriev I.V."/>
            <person name="Allen A.E."/>
            <person name="Bidle K."/>
            <person name="Borodovsky M."/>
            <person name="Bowler C."/>
            <person name="Brownlee C."/>
            <person name="Cock J.M."/>
            <person name="Elias M."/>
            <person name="Gladyshev V.N."/>
            <person name="Groth M."/>
            <person name="Guda C."/>
            <person name="Hadaegh A."/>
            <person name="Iglesias-Rodriguez M.D."/>
            <person name="Jenkins J."/>
            <person name="Jones B.M."/>
            <person name="Lawson T."/>
            <person name="Leese F."/>
            <person name="Lindquist E."/>
            <person name="Lobanov A."/>
            <person name="Lomsadze A."/>
            <person name="Malik S.B."/>
            <person name="Marsh M.E."/>
            <person name="Mackinder L."/>
            <person name="Mock T."/>
            <person name="Mueller-Roeber B."/>
            <person name="Pagarete A."/>
            <person name="Parker M."/>
            <person name="Probert I."/>
            <person name="Quesneville H."/>
            <person name="Raines C."/>
            <person name="Rensing S.A."/>
            <person name="Riano-Pachon D.M."/>
            <person name="Richier S."/>
            <person name="Rokitta S."/>
            <person name="Shiraiwa Y."/>
            <person name="Soanes D.M."/>
            <person name="van der Giezen M."/>
            <person name="Wahlund T.M."/>
            <person name="Williams B."/>
            <person name="Wilson W."/>
            <person name="Wolfe G."/>
            <person name="Wurch L.L."/>
        </authorList>
    </citation>
    <scope>NUCLEOTIDE SEQUENCE</scope>
</reference>
<name>A0A0D3I8A6_EMIH1</name>
<dbReference type="GO" id="GO:0015629">
    <property type="term" value="C:actin cytoskeleton"/>
    <property type="evidence" value="ECO:0007669"/>
    <property type="project" value="InterPro"/>
</dbReference>
<protein>
    <recommendedName>
        <fullName evidence="3">ADF-H domain-containing protein</fullName>
    </recommendedName>
</protein>
<dbReference type="EnsemblProtists" id="EOD07491">
    <property type="protein sequence ID" value="EOD07491"/>
    <property type="gene ID" value="EMIHUDRAFT_416955"/>
</dbReference>
<dbReference type="GO" id="GO:0003779">
    <property type="term" value="F:actin binding"/>
    <property type="evidence" value="ECO:0007669"/>
    <property type="project" value="UniProtKB-KW"/>
</dbReference>
<accession>A0A0D3I8A6</accession>
<reference evidence="4" key="2">
    <citation type="submission" date="2024-10" db="UniProtKB">
        <authorList>
            <consortium name="EnsemblProtists"/>
        </authorList>
    </citation>
    <scope>IDENTIFICATION</scope>
</reference>
<dbReference type="eggNOG" id="KOG1735">
    <property type="taxonomic scope" value="Eukaryota"/>
</dbReference>
<feature type="domain" description="ADF-H" evidence="3">
    <location>
        <begin position="3"/>
        <end position="136"/>
    </location>
</feature>
<dbReference type="InterPro" id="IPR002108">
    <property type="entry name" value="ADF-H"/>
</dbReference>
<dbReference type="AlphaFoldDB" id="A0A0D3I8A6"/>
<dbReference type="PaxDb" id="2903-EOD07491"/>
<dbReference type="GeneID" id="17253652"/>
<dbReference type="PROSITE" id="PS51263">
    <property type="entry name" value="ADF_H"/>
    <property type="match status" value="1"/>
</dbReference>
<proteinExistence type="inferred from homology"/>
<comment type="similarity">
    <text evidence="1">Belongs to the actin-binding proteins ADF family.</text>
</comment>
<dbReference type="OMA" id="QCRFAVY"/>
<dbReference type="Pfam" id="PF00241">
    <property type="entry name" value="Cofilin_ADF"/>
    <property type="match status" value="1"/>
</dbReference>
<keyword evidence="5" id="KW-1185">Reference proteome</keyword>
<organism evidence="4 5">
    <name type="scientific">Emiliania huxleyi (strain CCMP1516)</name>
    <dbReference type="NCBI Taxonomy" id="280463"/>
    <lineage>
        <taxon>Eukaryota</taxon>
        <taxon>Haptista</taxon>
        <taxon>Haptophyta</taxon>
        <taxon>Prymnesiophyceae</taxon>
        <taxon>Isochrysidales</taxon>
        <taxon>Noelaerhabdaceae</taxon>
        <taxon>Emiliania</taxon>
    </lineage>
</organism>
<dbReference type="GO" id="GO:0030042">
    <property type="term" value="P:actin filament depolymerization"/>
    <property type="evidence" value="ECO:0007669"/>
    <property type="project" value="InterPro"/>
</dbReference>
<evidence type="ECO:0000313" key="5">
    <source>
        <dbReference type="Proteomes" id="UP000013827"/>
    </source>
</evidence>
<keyword evidence="2" id="KW-0009">Actin-binding</keyword>
<dbReference type="SUPFAM" id="SSF55753">
    <property type="entry name" value="Actin depolymerizing proteins"/>
    <property type="match status" value="1"/>
</dbReference>
<dbReference type="Proteomes" id="UP000013827">
    <property type="component" value="Unassembled WGS sequence"/>
</dbReference>
<dbReference type="InterPro" id="IPR029006">
    <property type="entry name" value="ADF-H/Gelsolin-like_dom_sf"/>
</dbReference>
<evidence type="ECO:0000259" key="3">
    <source>
        <dbReference type="PROSITE" id="PS51263"/>
    </source>
</evidence>
<dbReference type="KEGG" id="ehx:EMIHUDRAFT_416955"/>
<dbReference type="RefSeq" id="XP_005759920.1">
    <property type="nucleotide sequence ID" value="XM_005759863.1"/>
</dbReference>
<dbReference type="CDD" id="cd11286">
    <property type="entry name" value="ADF_cofilin_like"/>
    <property type="match status" value="1"/>
</dbReference>
<dbReference type="STRING" id="2903.R1D9G4"/>
<dbReference type="PANTHER" id="PTHR11913">
    <property type="entry name" value="COFILIN-RELATED"/>
    <property type="match status" value="1"/>
</dbReference>
<evidence type="ECO:0000256" key="2">
    <source>
        <dbReference type="ARBA" id="ARBA00023203"/>
    </source>
</evidence>
<sequence length="138" mass="15187">MSSGVLCADECLKEFEEMKIRNAYQYIVFKITDDKKSIVIDVKGEPGASFEDFTSKLPDGGCRYAVLDVEINTKSGATTNKLIFIAWSDDNASVKPKMLYASSKDALKKTLSGINEEYQATDRGDLDLAEIKKKAGSV</sequence>